<feature type="transmembrane region" description="Helical" evidence="1">
    <location>
        <begin position="320"/>
        <end position="343"/>
    </location>
</feature>
<evidence type="ECO:0000259" key="2">
    <source>
        <dbReference type="Pfam" id="PF01757"/>
    </source>
</evidence>
<evidence type="ECO:0000313" key="3">
    <source>
        <dbReference type="EMBL" id="VYT74863.1"/>
    </source>
</evidence>
<dbReference type="AlphaFoldDB" id="A0A6N2Z8D6"/>
<dbReference type="GO" id="GO:0016020">
    <property type="term" value="C:membrane"/>
    <property type="evidence" value="ECO:0007669"/>
    <property type="project" value="TreeGrafter"/>
</dbReference>
<dbReference type="RefSeq" id="WP_156529685.1">
    <property type="nucleotide sequence ID" value="NZ_CACRTM010000017.1"/>
</dbReference>
<organism evidence="3">
    <name type="scientific">Klebsiella oxytoca</name>
    <dbReference type="NCBI Taxonomy" id="571"/>
    <lineage>
        <taxon>Bacteria</taxon>
        <taxon>Pseudomonadati</taxon>
        <taxon>Pseudomonadota</taxon>
        <taxon>Gammaproteobacteria</taxon>
        <taxon>Enterobacterales</taxon>
        <taxon>Enterobacteriaceae</taxon>
        <taxon>Klebsiella/Raoultella group</taxon>
        <taxon>Klebsiella</taxon>
    </lineage>
</organism>
<feature type="transmembrane region" description="Helical" evidence="1">
    <location>
        <begin position="293"/>
        <end position="314"/>
    </location>
</feature>
<feature type="transmembrane region" description="Helical" evidence="1">
    <location>
        <begin position="154"/>
        <end position="173"/>
    </location>
</feature>
<feature type="transmembrane region" description="Helical" evidence="1">
    <location>
        <begin position="42"/>
        <end position="59"/>
    </location>
</feature>
<gene>
    <name evidence="3" type="ORF">KOLFYP65_03304</name>
</gene>
<dbReference type="EMBL" id="CACRTM010000017">
    <property type="protein sequence ID" value="VYT74863.1"/>
    <property type="molecule type" value="Genomic_DNA"/>
</dbReference>
<keyword evidence="3" id="KW-0012">Acyltransferase</keyword>
<feature type="transmembrane region" description="Helical" evidence="1">
    <location>
        <begin position="12"/>
        <end position="30"/>
    </location>
</feature>
<evidence type="ECO:0000256" key="1">
    <source>
        <dbReference type="SAM" id="Phobius"/>
    </source>
</evidence>
<dbReference type="Pfam" id="PF01757">
    <property type="entry name" value="Acyl_transf_3"/>
    <property type="match status" value="1"/>
</dbReference>
<dbReference type="InterPro" id="IPR050879">
    <property type="entry name" value="Acyltransferase_3"/>
</dbReference>
<feature type="transmembrane region" description="Helical" evidence="1">
    <location>
        <begin position="227"/>
        <end position="247"/>
    </location>
</feature>
<reference evidence="3" key="1">
    <citation type="submission" date="2019-11" db="EMBL/GenBank/DDBJ databases">
        <authorList>
            <person name="Feng L."/>
        </authorList>
    </citation>
    <scope>NUCLEOTIDE SEQUENCE</scope>
    <source>
        <strain evidence="3">KOxytocaLFYP65</strain>
    </source>
</reference>
<dbReference type="GO" id="GO:0016747">
    <property type="term" value="F:acyltransferase activity, transferring groups other than amino-acyl groups"/>
    <property type="evidence" value="ECO:0007669"/>
    <property type="project" value="InterPro"/>
</dbReference>
<feature type="transmembrane region" description="Helical" evidence="1">
    <location>
        <begin position="80"/>
        <end position="102"/>
    </location>
</feature>
<accession>A0A6N2Z8D6</accession>
<dbReference type="PANTHER" id="PTHR23028:SF53">
    <property type="entry name" value="ACYL_TRANSF_3 DOMAIN-CONTAINING PROTEIN"/>
    <property type="match status" value="1"/>
</dbReference>
<dbReference type="InterPro" id="IPR002656">
    <property type="entry name" value="Acyl_transf_3_dom"/>
</dbReference>
<feature type="transmembrane region" description="Helical" evidence="1">
    <location>
        <begin position="179"/>
        <end position="196"/>
    </location>
</feature>
<sequence>MRYIKELEGLRGLMAIWVVLGHSLAALPIINKHVPPTLLNSYAVDVFIILSGFVIFFMIDNKKQSYPQYIIQRFFRIFPLYLLILAVSVFLINFTRDVFLIYPEAHATGRRIALIDEFLHYPYAHIFAHLTLLQGLIPDFLLKDSSYTIVGQAWSISVEWQFYLIAPFLFFIATNPMRVKNIYFSLFLALLMLILGKVLGGGFLGNNFAPFLVGFLSFFFYKNNAKINFYILRFFIAVTIILFAFFLRKDALPYIIWVFVLGCIMMSHKKNNDNVIVNILGNKFVLLLGKISYSIYLIHMVILIFVLYLCNYFNVVGVGAYFFVVSLTLLLTVLIAISTYYFVEQPFVKFGKRFRSKNLKLN</sequence>
<proteinExistence type="predicted"/>
<keyword evidence="1" id="KW-0812">Transmembrane</keyword>
<keyword evidence="3" id="KW-0808">Transferase</keyword>
<protein>
    <submittedName>
        <fullName evidence="3">Acyltransferase family protein</fullName>
    </submittedName>
</protein>
<dbReference type="GO" id="GO:0000271">
    <property type="term" value="P:polysaccharide biosynthetic process"/>
    <property type="evidence" value="ECO:0007669"/>
    <property type="project" value="TreeGrafter"/>
</dbReference>
<dbReference type="PANTHER" id="PTHR23028">
    <property type="entry name" value="ACETYLTRANSFERASE"/>
    <property type="match status" value="1"/>
</dbReference>
<keyword evidence="1" id="KW-0472">Membrane</keyword>
<name>A0A6N2Z8D6_KLEOX</name>
<keyword evidence="1" id="KW-1133">Transmembrane helix</keyword>
<feature type="domain" description="Acyltransferase 3" evidence="2">
    <location>
        <begin position="5"/>
        <end position="336"/>
    </location>
</feature>